<gene>
    <name evidence="1" type="ORF">AFUS01_LOCUS7806</name>
</gene>
<accession>A0A8J2NYT6</accession>
<evidence type="ECO:0000313" key="2">
    <source>
        <dbReference type="Proteomes" id="UP000708208"/>
    </source>
</evidence>
<protein>
    <submittedName>
        <fullName evidence="1">Uncharacterized protein</fullName>
    </submittedName>
</protein>
<organism evidence="1 2">
    <name type="scientific">Allacma fusca</name>
    <dbReference type="NCBI Taxonomy" id="39272"/>
    <lineage>
        <taxon>Eukaryota</taxon>
        <taxon>Metazoa</taxon>
        <taxon>Ecdysozoa</taxon>
        <taxon>Arthropoda</taxon>
        <taxon>Hexapoda</taxon>
        <taxon>Collembola</taxon>
        <taxon>Symphypleona</taxon>
        <taxon>Sminthuridae</taxon>
        <taxon>Allacma</taxon>
    </lineage>
</organism>
<proteinExistence type="predicted"/>
<name>A0A8J2NYT6_9HEXA</name>
<dbReference type="EMBL" id="CAJVCH010053320">
    <property type="protein sequence ID" value="CAG7718414.1"/>
    <property type="molecule type" value="Genomic_DNA"/>
</dbReference>
<keyword evidence="2" id="KW-1185">Reference proteome</keyword>
<dbReference type="Proteomes" id="UP000708208">
    <property type="component" value="Unassembled WGS sequence"/>
</dbReference>
<sequence>MRRVKILEGTILSKVLVEHGSESDLGFSNGKVPARFGICRTV</sequence>
<comment type="caution">
    <text evidence="1">The sequence shown here is derived from an EMBL/GenBank/DDBJ whole genome shotgun (WGS) entry which is preliminary data.</text>
</comment>
<feature type="non-terminal residue" evidence="1">
    <location>
        <position position="1"/>
    </location>
</feature>
<reference evidence="1" key="1">
    <citation type="submission" date="2021-06" db="EMBL/GenBank/DDBJ databases">
        <authorList>
            <person name="Hodson N. C."/>
            <person name="Mongue J. A."/>
            <person name="Jaron S. K."/>
        </authorList>
    </citation>
    <scope>NUCLEOTIDE SEQUENCE</scope>
</reference>
<dbReference type="AlphaFoldDB" id="A0A8J2NYT6"/>
<evidence type="ECO:0000313" key="1">
    <source>
        <dbReference type="EMBL" id="CAG7718414.1"/>
    </source>
</evidence>